<dbReference type="InterPro" id="IPR021729">
    <property type="entry name" value="DUF3298"/>
</dbReference>
<dbReference type="InterPro" id="IPR037126">
    <property type="entry name" value="PdaC/RsiV-like_sf"/>
</dbReference>
<dbReference type="STRING" id="28128.HMPREF3226_00330"/>
<evidence type="ECO:0000259" key="1">
    <source>
        <dbReference type="Pfam" id="PF11738"/>
    </source>
</evidence>
<organism evidence="2 3">
    <name type="scientific">Prevotella corporis</name>
    <dbReference type="NCBI Taxonomy" id="28128"/>
    <lineage>
        <taxon>Bacteria</taxon>
        <taxon>Pseudomonadati</taxon>
        <taxon>Bacteroidota</taxon>
        <taxon>Bacteroidia</taxon>
        <taxon>Bacteroidales</taxon>
        <taxon>Prevotellaceae</taxon>
        <taxon>Prevotella</taxon>
    </lineage>
</organism>
<protein>
    <recommendedName>
        <fullName evidence="1">DUF3298 domain-containing protein</fullName>
    </recommendedName>
</protein>
<dbReference type="Proteomes" id="UP000070533">
    <property type="component" value="Unassembled WGS sequence"/>
</dbReference>
<evidence type="ECO:0000313" key="2">
    <source>
        <dbReference type="EMBL" id="KXA43884.1"/>
    </source>
</evidence>
<keyword evidence="3" id="KW-1185">Reference proteome</keyword>
<gene>
    <name evidence="2" type="ORF">HMPREF3226_00330</name>
</gene>
<dbReference type="Pfam" id="PF11738">
    <property type="entry name" value="DUF3298"/>
    <property type="match status" value="1"/>
</dbReference>
<reference evidence="3" key="1">
    <citation type="submission" date="2016-01" db="EMBL/GenBank/DDBJ databases">
        <authorList>
            <person name="Mitreva M."/>
            <person name="Pepin K.H."/>
            <person name="Mihindukulasuriya K.A."/>
            <person name="Fulton R."/>
            <person name="Fronick C."/>
            <person name="O'Laughlin M."/>
            <person name="Miner T."/>
            <person name="Herter B."/>
            <person name="Rosa B.A."/>
            <person name="Cordes M."/>
            <person name="Tomlinson C."/>
            <person name="Wollam A."/>
            <person name="Palsikar V.B."/>
            <person name="Mardis E.R."/>
            <person name="Wilson R.K."/>
        </authorList>
    </citation>
    <scope>NUCLEOTIDE SEQUENCE [LARGE SCALE GENOMIC DNA]</scope>
    <source>
        <strain evidence="3">MJR7716</strain>
    </source>
</reference>
<comment type="caution">
    <text evidence="2">The sequence shown here is derived from an EMBL/GenBank/DDBJ whole genome shotgun (WGS) entry which is preliminary data.</text>
</comment>
<dbReference type="Gene3D" id="3.90.640.20">
    <property type="entry name" value="Heat-shock cognate protein, ATPase"/>
    <property type="match status" value="1"/>
</dbReference>
<dbReference type="PATRIC" id="fig|28128.5.peg.328"/>
<proteinExistence type="predicted"/>
<feature type="domain" description="DUF3298" evidence="1">
    <location>
        <begin position="145"/>
        <end position="208"/>
    </location>
</feature>
<name>A0A133QLZ4_9BACT</name>
<accession>A0A133QLZ4</accession>
<dbReference type="AlphaFoldDB" id="A0A133QLZ4"/>
<dbReference type="Gene3D" id="3.30.565.40">
    <property type="entry name" value="Fervidobacterium nodosum Rt17-B1 like"/>
    <property type="match status" value="1"/>
</dbReference>
<sequence>MVADSVVSFRRDAQCRIHIDFAYLKGKKYAAVNDSLLRMGTLQPNYLAISYERLVPQSAVRTIMERYAREYSELAQWLHDREKARSQLDWELNIKTRIIPGRGKRLVYLSDIYIKTGDAASRYQLAHNFDPETGRQTRLSDEFGADYKERLTKDIVEQMADQLGLDDDNLASLQRAGYFAMIDPYPAENFILYDDSVTFIYTAGEINPKEVRVTLEK</sequence>
<evidence type="ECO:0000313" key="3">
    <source>
        <dbReference type="Proteomes" id="UP000070533"/>
    </source>
</evidence>
<dbReference type="EMBL" id="LRQG01000013">
    <property type="protein sequence ID" value="KXA43884.1"/>
    <property type="molecule type" value="Genomic_DNA"/>
</dbReference>